<dbReference type="PROSITE" id="PS51787">
    <property type="entry name" value="LON_N"/>
    <property type="match status" value="1"/>
</dbReference>
<proteinExistence type="predicted"/>
<evidence type="ECO:0000313" key="3">
    <source>
        <dbReference type="Proteomes" id="UP001296967"/>
    </source>
</evidence>
<gene>
    <name evidence="2" type="ORF">CCR82_14005</name>
</gene>
<dbReference type="InterPro" id="IPR015947">
    <property type="entry name" value="PUA-like_sf"/>
</dbReference>
<accession>A0AAJ0UHI2</accession>
<dbReference type="Gene3D" id="2.30.130.40">
    <property type="entry name" value="LON domain-like"/>
    <property type="match status" value="1"/>
</dbReference>
<organism evidence="2 3">
    <name type="scientific">Halochromatium salexigens</name>
    <name type="common">Chromatium salexigens</name>
    <dbReference type="NCBI Taxonomy" id="49447"/>
    <lineage>
        <taxon>Bacteria</taxon>
        <taxon>Pseudomonadati</taxon>
        <taxon>Pseudomonadota</taxon>
        <taxon>Gammaproteobacteria</taxon>
        <taxon>Chromatiales</taxon>
        <taxon>Chromatiaceae</taxon>
        <taxon>Halochromatium</taxon>
    </lineage>
</organism>
<dbReference type="Pfam" id="PF02190">
    <property type="entry name" value="LON_substr_bdg"/>
    <property type="match status" value="1"/>
</dbReference>
<dbReference type="PANTHER" id="PTHR46732">
    <property type="entry name" value="ATP-DEPENDENT PROTEASE LA (LON) DOMAIN PROTEIN"/>
    <property type="match status" value="1"/>
</dbReference>
<keyword evidence="3" id="KW-1185">Reference proteome</keyword>
<comment type="caution">
    <text evidence="2">The sequence shown here is derived from an EMBL/GenBank/DDBJ whole genome shotgun (WGS) entry which is preliminary data.</text>
</comment>
<dbReference type="SUPFAM" id="SSF88697">
    <property type="entry name" value="PUA domain-like"/>
    <property type="match status" value="1"/>
</dbReference>
<dbReference type="PANTHER" id="PTHR46732:SF8">
    <property type="entry name" value="ATP-DEPENDENT PROTEASE LA (LON) DOMAIN PROTEIN"/>
    <property type="match status" value="1"/>
</dbReference>
<dbReference type="EMBL" id="NHSF01000067">
    <property type="protein sequence ID" value="MBK5931601.1"/>
    <property type="molecule type" value="Genomic_DNA"/>
</dbReference>
<dbReference type="SMART" id="SM00464">
    <property type="entry name" value="LON"/>
    <property type="match status" value="1"/>
</dbReference>
<dbReference type="InterPro" id="IPR046336">
    <property type="entry name" value="Lon_prtase_N_sf"/>
</dbReference>
<name>A0AAJ0UHI2_HALSE</name>
<reference evidence="2" key="2">
    <citation type="journal article" date="2020" name="Microorganisms">
        <title>Osmotic Adaptation and Compatible Solute Biosynthesis of Phototrophic Bacteria as Revealed from Genome Analyses.</title>
        <authorList>
            <person name="Imhoff J.F."/>
            <person name="Rahn T."/>
            <person name="Kunzel S."/>
            <person name="Keller A."/>
            <person name="Neulinger S.C."/>
        </authorList>
    </citation>
    <scope>NUCLEOTIDE SEQUENCE</scope>
    <source>
        <strain evidence="2">DSM 4395</strain>
    </source>
</reference>
<sequence length="224" mass="25092">MMRSPFLQRFPDLPDVLPIFPLSGAVVMPGVQLPLNIFEPRYLAMVQAALASDHLLGMVQPRAPTADAQAADDPLDIHQVGCAGRITSYSETNDGRIVLVLTGLCRFKVLEELPMQEDFRRVRPEWHGFALDLEDEEASLSERERFMGSLRTFCEQRSVEIPWDDIGKMADADLINLLCAHLPLEAEDKQALIETVQLGERASLMRGLMEMSAHAARLGTEQRH</sequence>
<dbReference type="InterPro" id="IPR003111">
    <property type="entry name" value="Lon_prtase_N"/>
</dbReference>
<protein>
    <submittedName>
        <fullName evidence="2">Peptidase S16</fullName>
    </submittedName>
</protein>
<dbReference type="Proteomes" id="UP001296967">
    <property type="component" value="Unassembled WGS sequence"/>
</dbReference>
<feature type="domain" description="Lon N-terminal" evidence="1">
    <location>
        <begin position="17"/>
        <end position="213"/>
    </location>
</feature>
<reference evidence="2" key="1">
    <citation type="submission" date="2017-05" db="EMBL/GenBank/DDBJ databases">
        <authorList>
            <person name="Imhoff J.F."/>
            <person name="Rahn T."/>
            <person name="Kuenzel S."/>
            <person name="Neulinger S.C."/>
        </authorList>
    </citation>
    <scope>NUCLEOTIDE SEQUENCE</scope>
    <source>
        <strain evidence="2">DSM 4395</strain>
    </source>
</reference>
<evidence type="ECO:0000259" key="1">
    <source>
        <dbReference type="PROSITE" id="PS51787"/>
    </source>
</evidence>
<evidence type="ECO:0000313" key="2">
    <source>
        <dbReference type="EMBL" id="MBK5931601.1"/>
    </source>
</evidence>
<dbReference type="AlphaFoldDB" id="A0AAJ0UHI2"/>